<feature type="domain" description="Metalloprotease TldD/E central" evidence="7">
    <location>
        <begin position="122"/>
        <end position="226"/>
    </location>
</feature>
<keyword evidence="9" id="KW-1185">Reference proteome</keyword>
<keyword evidence="4" id="KW-0482">Metalloprotease</keyword>
<organism evidence="8 9">
    <name type="scientific">Methanooceanicella nereidis</name>
    <dbReference type="NCBI Taxonomy" id="2052831"/>
    <lineage>
        <taxon>Archaea</taxon>
        <taxon>Methanobacteriati</taxon>
        <taxon>Methanobacteriota</taxon>
        <taxon>Stenosarchaea group</taxon>
        <taxon>Methanomicrobia</taxon>
        <taxon>Methanocellales</taxon>
        <taxon>Methanocellaceae</taxon>
        <taxon>Methanooceanicella</taxon>
    </lineage>
</organism>
<dbReference type="InterPro" id="IPR035068">
    <property type="entry name" value="TldD/PmbA_N"/>
</dbReference>
<evidence type="ECO:0000313" key="8">
    <source>
        <dbReference type="EMBL" id="MCD1295667.1"/>
    </source>
</evidence>
<dbReference type="Pfam" id="PF01523">
    <property type="entry name" value="PmbA_TldD_1st"/>
    <property type="match status" value="1"/>
</dbReference>
<dbReference type="Gene3D" id="3.30.2290.10">
    <property type="entry name" value="PmbA/TldD superfamily"/>
    <property type="match status" value="1"/>
</dbReference>
<dbReference type="GO" id="GO:0008237">
    <property type="term" value="F:metallopeptidase activity"/>
    <property type="evidence" value="ECO:0007669"/>
    <property type="project" value="UniProtKB-KW"/>
</dbReference>
<dbReference type="InterPro" id="IPR002510">
    <property type="entry name" value="Metalloprtase-TldD/E_N"/>
</dbReference>
<dbReference type="EMBL" id="PGCK01000010">
    <property type="protein sequence ID" value="MCD1295667.1"/>
    <property type="molecule type" value="Genomic_DNA"/>
</dbReference>
<dbReference type="Pfam" id="PF19289">
    <property type="entry name" value="PmbA_TldD_3rd"/>
    <property type="match status" value="1"/>
</dbReference>
<gene>
    <name evidence="8" type="ORF">CUJ83_11730</name>
</gene>
<dbReference type="Proteomes" id="UP001320159">
    <property type="component" value="Unassembled WGS sequence"/>
</dbReference>
<feature type="domain" description="Metalloprotease TldD/E N-terminal" evidence="5">
    <location>
        <begin position="26"/>
        <end position="89"/>
    </location>
</feature>
<evidence type="ECO:0000256" key="2">
    <source>
        <dbReference type="ARBA" id="ARBA00022670"/>
    </source>
</evidence>
<dbReference type="PIRSF" id="PIRSF004919">
    <property type="entry name" value="TldD"/>
    <property type="match status" value="1"/>
</dbReference>
<protein>
    <submittedName>
        <fullName evidence="8">TldD/PmbA family protein</fullName>
    </submittedName>
</protein>
<comment type="similarity">
    <text evidence="1">Belongs to the peptidase U62 family.</text>
</comment>
<evidence type="ECO:0000256" key="1">
    <source>
        <dbReference type="ARBA" id="ARBA00005836"/>
    </source>
</evidence>
<dbReference type="PANTHER" id="PTHR30624:SF0">
    <property type="entry name" value="METALLOPROTEASE SLR0863"/>
    <property type="match status" value="1"/>
</dbReference>
<comment type="caution">
    <text evidence="8">The sequence shown here is derived from an EMBL/GenBank/DDBJ whole genome shotgun (WGS) entry which is preliminary data.</text>
</comment>
<keyword evidence="3" id="KW-0378">Hydrolase</keyword>
<dbReference type="InterPro" id="IPR025502">
    <property type="entry name" value="TldD"/>
</dbReference>
<feature type="domain" description="Metalloprotease TldD/E C-terminal" evidence="6">
    <location>
        <begin position="233"/>
        <end position="465"/>
    </location>
</feature>
<dbReference type="InterPro" id="IPR036059">
    <property type="entry name" value="TldD/PmbA_sf"/>
</dbReference>
<dbReference type="PANTHER" id="PTHR30624">
    <property type="entry name" value="UNCHARACTERIZED PROTEIN TLDD AND PMBA"/>
    <property type="match status" value="1"/>
</dbReference>
<evidence type="ECO:0000256" key="4">
    <source>
        <dbReference type="ARBA" id="ARBA00023049"/>
    </source>
</evidence>
<evidence type="ECO:0000259" key="7">
    <source>
        <dbReference type="Pfam" id="PF19290"/>
    </source>
</evidence>
<evidence type="ECO:0000313" key="9">
    <source>
        <dbReference type="Proteomes" id="UP001320159"/>
    </source>
</evidence>
<reference evidence="8 9" key="1">
    <citation type="submission" date="2017-11" db="EMBL/GenBank/DDBJ databases">
        <title>Isolation and Characterization of Family Methanocellaceae Species from Potential Methane Hydrate Area Offshore Southwestern Taiwan.</title>
        <authorList>
            <person name="Zhang W.-L."/>
            <person name="Chen W.-C."/>
            <person name="Lai M.-C."/>
            <person name="Chen S.-C."/>
        </authorList>
    </citation>
    <scope>NUCLEOTIDE SEQUENCE [LARGE SCALE GENOMIC DNA]</scope>
    <source>
        <strain evidence="8 9">CWC-04</strain>
    </source>
</reference>
<dbReference type="InterPro" id="IPR051463">
    <property type="entry name" value="Peptidase_U62_metallo"/>
</dbReference>
<sequence length="466" mass="50881">MPDYYLVIFLMRVVQNALQGRADYFDIRITDVTNTILELKKNEVSKAISGKDTGACVRVLYGGAWGFASTPDISEESIRDAADKAARIARGVSESVKEKTELAAVKPVIDEVTIEMKKSIMDTSIEKKLDLLLSTFDVVKDYDFIVNSTASYKDTYTVEEFYSSEGTSLVMRSPNVLWSLELVGKKDGQLQSVRRRIGNTKGFEAFDGDHHLDCSRDAVASLVSLLNGKSPPSGKLPVIADPELTGVFAHEAVGHASEGDLVTTGNSCFENKIGEKIGNSIVTIKDDATIPGLFGSYVYDDEGVRTRTKVLIKDGILNEFILSRETAKKLNMEPNGGARAESYHGRPLVRMSNTFIERGDSSFREMLEETRHGVYLKGTRGGQVNTSQGYFQFNAQEAYLIEDGELKTPLRDVSLSGHTLEILSLIDMVGEDLSLGHAGLCGKGQTVPVGDGGPHIRISECVVGGR</sequence>
<dbReference type="SUPFAM" id="SSF111283">
    <property type="entry name" value="Putative modulator of DNA gyrase, PmbA/TldD"/>
    <property type="match status" value="1"/>
</dbReference>
<dbReference type="Pfam" id="PF19290">
    <property type="entry name" value="PmbA_TldD_2nd"/>
    <property type="match status" value="1"/>
</dbReference>
<dbReference type="InterPro" id="IPR045570">
    <property type="entry name" value="Metalloprtase-TldD/E_cen_dom"/>
</dbReference>
<keyword evidence="2" id="KW-0645">Protease</keyword>
<dbReference type="InterPro" id="IPR045569">
    <property type="entry name" value="Metalloprtase-TldD/E_C"/>
</dbReference>
<evidence type="ECO:0000256" key="3">
    <source>
        <dbReference type="ARBA" id="ARBA00022801"/>
    </source>
</evidence>
<accession>A0AAP2RG76</accession>
<evidence type="ECO:0000259" key="6">
    <source>
        <dbReference type="Pfam" id="PF19289"/>
    </source>
</evidence>
<proteinExistence type="inferred from homology"/>
<name>A0AAP2RG76_9EURY</name>
<dbReference type="AlphaFoldDB" id="A0AAP2RG76"/>
<evidence type="ECO:0000259" key="5">
    <source>
        <dbReference type="Pfam" id="PF01523"/>
    </source>
</evidence>
<dbReference type="GO" id="GO:0005829">
    <property type="term" value="C:cytosol"/>
    <property type="evidence" value="ECO:0007669"/>
    <property type="project" value="TreeGrafter"/>
</dbReference>
<dbReference type="GO" id="GO:0006508">
    <property type="term" value="P:proteolysis"/>
    <property type="evidence" value="ECO:0007669"/>
    <property type="project" value="UniProtKB-KW"/>
</dbReference>